<gene>
    <name evidence="9" type="ORF">P691DRAFT_835652</name>
</gene>
<dbReference type="SUPFAM" id="SSF103473">
    <property type="entry name" value="MFS general substrate transporter"/>
    <property type="match status" value="1"/>
</dbReference>
<keyword evidence="4 7" id="KW-0812">Transmembrane</keyword>
<dbReference type="PANTHER" id="PTHR23514">
    <property type="entry name" value="BYPASS OF STOP CODON PROTEIN 6"/>
    <property type="match status" value="1"/>
</dbReference>
<name>A0A9P5XLL0_9AGAR</name>
<sequence length="522" mass="56728">MPEYATVTTLPRYNHTLSGFHLYDSISPMSSAPPTAHNSRAPSPEPEYFDPPRFAFDSLKWRLASGYFACFVTGWADGVTGTVMPYLSAEFKLTTMTSSLLWAGTTCGFFIGTFLVEIILKWLGRFSLESSKKSIIPHTLIIFNKKAPAVGHSASHARHLALVIAGVMHAFYFIMMGSRGGFPVMFVAYAMAAFARALLTGKNAYFASGPKQALGYAYGLASFGSVASPFVCQSIIATGVPWFHFYYGSLVLSALNIMFLAFTFKPSLAEFTKDRQGALSEARMKLGGGDAATDSEKTSPIVMSPNSSAVRLQLEEAESNKKNTLKMALRMPYQWAFSAFALLYCGSETTTQGFMVTYLLGSKHANPKTVGYVTSGFWGGISLGRFAFGYCNEYLSFTQRKHVVHLCIFLGLVLQILVWVVRSHVQNSIAAGFIGLFYGPVFPGALAMANDVLPEDVHMVVMALINAFASLGGAVFPVITGTVLSFEGVSSFTFVTVPLAASLAVLWGLFPSRIPNKFPTFV</sequence>
<feature type="transmembrane region" description="Helical" evidence="7">
    <location>
        <begin position="460"/>
        <end position="479"/>
    </location>
</feature>
<evidence type="ECO:0000256" key="2">
    <source>
        <dbReference type="ARBA" id="ARBA00008335"/>
    </source>
</evidence>
<feature type="transmembrane region" description="Helical" evidence="7">
    <location>
        <begin position="335"/>
        <end position="360"/>
    </location>
</feature>
<feature type="transmembrane region" description="Helical" evidence="7">
    <location>
        <begin position="242"/>
        <end position="264"/>
    </location>
</feature>
<dbReference type="GO" id="GO:0016020">
    <property type="term" value="C:membrane"/>
    <property type="evidence" value="ECO:0007669"/>
    <property type="project" value="TreeGrafter"/>
</dbReference>
<dbReference type="InterPro" id="IPR011701">
    <property type="entry name" value="MFS"/>
</dbReference>
<feature type="transmembrane region" description="Helical" evidence="7">
    <location>
        <begin position="66"/>
        <end position="88"/>
    </location>
</feature>
<dbReference type="PANTHER" id="PTHR23514:SF3">
    <property type="entry name" value="BYPASS OF STOP CODON PROTEIN 6"/>
    <property type="match status" value="1"/>
</dbReference>
<evidence type="ECO:0000256" key="1">
    <source>
        <dbReference type="ARBA" id="ARBA00004127"/>
    </source>
</evidence>
<dbReference type="AlphaFoldDB" id="A0A9P5XLL0"/>
<keyword evidence="5 7" id="KW-1133">Transmembrane helix</keyword>
<reference evidence="9" key="1">
    <citation type="submission" date="2020-11" db="EMBL/GenBank/DDBJ databases">
        <authorList>
            <consortium name="DOE Joint Genome Institute"/>
            <person name="Ahrendt S."/>
            <person name="Riley R."/>
            <person name="Andreopoulos W."/>
            <person name="Labutti K."/>
            <person name="Pangilinan J."/>
            <person name="Ruiz-Duenas F.J."/>
            <person name="Barrasa J.M."/>
            <person name="Sanchez-Garcia M."/>
            <person name="Camarero S."/>
            <person name="Miyauchi S."/>
            <person name="Serrano A."/>
            <person name="Linde D."/>
            <person name="Babiker R."/>
            <person name="Drula E."/>
            <person name="Ayuso-Fernandez I."/>
            <person name="Pacheco R."/>
            <person name="Padilla G."/>
            <person name="Ferreira P."/>
            <person name="Barriuso J."/>
            <person name="Kellner H."/>
            <person name="Castanera R."/>
            <person name="Alfaro M."/>
            <person name="Ramirez L."/>
            <person name="Pisabarro A.G."/>
            <person name="Kuo A."/>
            <person name="Tritt A."/>
            <person name="Lipzen A."/>
            <person name="He G."/>
            <person name="Yan M."/>
            <person name="Ng V."/>
            <person name="Cullen D."/>
            <person name="Martin F."/>
            <person name="Rosso M.-N."/>
            <person name="Henrissat B."/>
            <person name="Hibbett D."/>
            <person name="Martinez A.T."/>
            <person name="Grigoriev I.V."/>
        </authorList>
    </citation>
    <scope>NUCLEOTIDE SEQUENCE</scope>
    <source>
        <strain evidence="9">MF-IS2</strain>
    </source>
</reference>
<feature type="transmembrane region" description="Helical" evidence="7">
    <location>
        <begin position="100"/>
        <end position="123"/>
    </location>
</feature>
<dbReference type="InterPro" id="IPR051788">
    <property type="entry name" value="MFS_Transporter"/>
</dbReference>
<keyword evidence="3" id="KW-0813">Transport</keyword>
<evidence type="ECO:0000313" key="10">
    <source>
        <dbReference type="Proteomes" id="UP000807342"/>
    </source>
</evidence>
<keyword evidence="6 7" id="KW-0472">Membrane</keyword>
<protein>
    <submittedName>
        <fullName evidence="9">MFS general substrate transporter</fullName>
    </submittedName>
</protein>
<evidence type="ECO:0000256" key="6">
    <source>
        <dbReference type="ARBA" id="ARBA00023136"/>
    </source>
</evidence>
<dbReference type="GO" id="GO:0022857">
    <property type="term" value="F:transmembrane transporter activity"/>
    <property type="evidence" value="ECO:0007669"/>
    <property type="project" value="InterPro"/>
</dbReference>
<organism evidence="9 10">
    <name type="scientific">Macrolepiota fuliginosa MF-IS2</name>
    <dbReference type="NCBI Taxonomy" id="1400762"/>
    <lineage>
        <taxon>Eukaryota</taxon>
        <taxon>Fungi</taxon>
        <taxon>Dikarya</taxon>
        <taxon>Basidiomycota</taxon>
        <taxon>Agaricomycotina</taxon>
        <taxon>Agaricomycetes</taxon>
        <taxon>Agaricomycetidae</taxon>
        <taxon>Agaricales</taxon>
        <taxon>Agaricineae</taxon>
        <taxon>Agaricaceae</taxon>
        <taxon>Macrolepiota</taxon>
    </lineage>
</organism>
<dbReference type="OrthoDB" id="413079at2759"/>
<feature type="transmembrane region" description="Helical" evidence="7">
    <location>
        <begin position="491"/>
        <end position="510"/>
    </location>
</feature>
<feature type="domain" description="Major facilitator superfamily (MFS) profile" evidence="8">
    <location>
        <begin position="334"/>
        <end position="522"/>
    </location>
</feature>
<evidence type="ECO:0000256" key="3">
    <source>
        <dbReference type="ARBA" id="ARBA00022448"/>
    </source>
</evidence>
<evidence type="ECO:0000313" key="9">
    <source>
        <dbReference type="EMBL" id="KAF9451790.1"/>
    </source>
</evidence>
<feature type="transmembrane region" description="Helical" evidence="7">
    <location>
        <begin position="372"/>
        <end position="391"/>
    </location>
</feature>
<evidence type="ECO:0000256" key="5">
    <source>
        <dbReference type="ARBA" id="ARBA00022989"/>
    </source>
</evidence>
<proteinExistence type="inferred from homology"/>
<dbReference type="EMBL" id="MU151080">
    <property type="protein sequence ID" value="KAF9451790.1"/>
    <property type="molecule type" value="Genomic_DNA"/>
</dbReference>
<feature type="transmembrane region" description="Helical" evidence="7">
    <location>
        <begin position="182"/>
        <end position="201"/>
    </location>
</feature>
<comment type="subcellular location">
    <subcellularLocation>
        <location evidence="1">Endomembrane system</location>
        <topology evidence="1">Multi-pass membrane protein</topology>
    </subcellularLocation>
</comment>
<evidence type="ECO:0000256" key="7">
    <source>
        <dbReference type="SAM" id="Phobius"/>
    </source>
</evidence>
<comment type="similarity">
    <text evidence="2">Belongs to the major facilitator superfamily.</text>
</comment>
<comment type="caution">
    <text evidence="9">The sequence shown here is derived from an EMBL/GenBank/DDBJ whole genome shotgun (WGS) entry which is preliminary data.</text>
</comment>
<evidence type="ECO:0000259" key="8">
    <source>
        <dbReference type="PROSITE" id="PS50850"/>
    </source>
</evidence>
<feature type="transmembrane region" description="Helical" evidence="7">
    <location>
        <begin position="213"/>
        <end position="236"/>
    </location>
</feature>
<feature type="transmembrane region" description="Helical" evidence="7">
    <location>
        <begin position="403"/>
        <end position="422"/>
    </location>
</feature>
<accession>A0A9P5XLL0</accession>
<dbReference type="Pfam" id="PF07690">
    <property type="entry name" value="MFS_1"/>
    <property type="match status" value="1"/>
</dbReference>
<dbReference type="PROSITE" id="PS50850">
    <property type="entry name" value="MFS"/>
    <property type="match status" value="1"/>
</dbReference>
<keyword evidence="10" id="KW-1185">Reference proteome</keyword>
<dbReference type="InterPro" id="IPR036259">
    <property type="entry name" value="MFS_trans_sf"/>
</dbReference>
<feature type="transmembrane region" description="Helical" evidence="7">
    <location>
        <begin position="428"/>
        <end position="448"/>
    </location>
</feature>
<dbReference type="Proteomes" id="UP000807342">
    <property type="component" value="Unassembled WGS sequence"/>
</dbReference>
<dbReference type="GO" id="GO:0012505">
    <property type="term" value="C:endomembrane system"/>
    <property type="evidence" value="ECO:0007669"/>
    <property type="project" value="UniProtKB-SubCell"/>
</dbReference>
<dbReference type="Gene3D" id="1.20.1250.20">
    <property type="entry name" value="MFS general substrate transporter like domains"/>
    <property type="match status" value="1"/>
</dbReference>
<dbReference type="InterPro" id="IPR020846">
    <property type="entry name" value="MFS_dom"/>
</dbReference>
<evidence type="ECO:0000256" key="4">
    <source>
        <dbReference type="ARBA" id="ARBA00022692"/>
    </source>
</evidence>